<evidence type="ECO:0000313" key="6">
    <source>
        <dbReference type="Proteomes" id="UP000054047"/>
    </source>
</evidence>
<reference evidence="5 6" key="1">
    <citation type="submission" date="2013-12" db="EMBL/GenBank/DDBJ databases">
        <title>Draft genome of the parsitic nematode Ancylostoma duodenale.</title>
        <authorList>
            <person name="Mitreva M."/>
        </authorList>
    </citation>
    <scope>NUCLEOTIDE SEQUENCE [LARGE SCALE GENOMIC DNA]</scope>
    <source>
        <strain evidence="5 6">Zhejiang</strain>
    </source>
</reference>
<feature type="chain" id="PRO_5002149010" description="CUB domain-containing protein" evidence="3">
    <location>
        <begin position="27"/>
        <end position="253"/>
    </location>
</feature>
<dbReference type="PROSITE" id="PS01180">
    <property type="entry name" value="CUB"/>
    <property type="match status" value="1"/>
</dbReference>
<gene>
    <name evidence="5" type="ORF">ANCDUO_12175</name>
</gene>
<keyword evidence="1" id="KW-1015">Disulfide bond</keyword>
<protein>
    <recommendedName>
        <fullName evidence="4">CUB domain-containing protein</fullName>
    </recommendedName>
</protein>
<dbReference type="OrthoDB" id="5843017at2759"/>
<accession>A0A0C2G9I7</accession>
<keyword evidence="6" id="KW-1185">Reference proteome</keyword>
<keyword evidence="3" id="KW-0732">Signal</keyword>
<dbReference type="Proteomes" id="UP000054047">
    <property type="component" value="Unassembled WGS sequence"/>
</dbReference>
<organism evidence="5 6">
    <name type="scientific">Ancylostoma duodenale</name>
    <dbReference type="NCBI Taxonomy" id="51022"/>
    <lineage>
        <taxon>Eukaryota</taxon>
        <taxon>Metazoa</taxon>
        <taxon>Ecdysozoa</taxon>
        <taxon>Nematoda</taxon>
        <taxon>Chromadorea</taxon>
        <taxon>Rhabditida</taxon>
        <taxon>Rhabditina</taxon>
        <taxon>Rhabditomorpha</taxon>
        <taxon>Strongyloidea</taxon>
        <taxon>Ancylostomatidae</taxon>
        <taxon>Ancylostomatinae</taxon>
        <taxon>Ancylostoma</taxon>
    </lineage>
</organism>
<feature type="domain" description="CUB" evidence="4">
    <location>
        <begin position="31"/>
        <end position="160"/>
    </location>
</feature>
<dbReference type="InterPro" id="IPR000859">
    <property type="entry name" value="CUB_dom"/>
</dbReference>
<evidence type="ECO:0000256" key="2">
    <source>
        <dbReference type="PROSITE-ProRule" id="PRU00059"/>
    </source>
</evidence>
<name>A0A0C2G9I7_9BILA</name>
<dbReference type="EMBL" id="KN734135">
    <property type="protein sequence ID" value="KIH57630.1"/>
    <property type="molecule type" value="Genomic_DNA"/>
</dbReference>
<sequence>MNARTPKPSVKWEAFHILVTVPGVFAQPSGCGEVLTATSDYKDLTSTIGYRNMRENEDFEKCTYWIEAPEGTRIEVRIDSISGSYAVDGCPYFGVEIKSQLDQKATGYSNLLQTGVYSLRFCAREDAGVTLMSHSNRVPIITYTREGQTDVRLKYRYVSNGKPTPQPKSTTAAPVTTTKAQPRFTTHGPRPTIIFTSKPLPGIEGGNGFDDFDFSGFDKFFCRDMPSCKLMVQRSGCSQWKRFCPKICGLFIE</sequence>
<evidence type="ECO:0000259" key="4">
    <source>
        <dbReference type="PROSITE" id="PS01180"/>
    </source>
</evidence>
<dbReference type="Gene3D" id="2.60.120.290">
    <property type="entry name" value="Spermadhesin, CUB domain"/>
    <property type="match status" value="1"/>
</dbReference>
<proteinExistence type="predicted"/>
<dbReference type="SMART" id="SM00042">
    <property type="entry name" value="CUB"/>
    <property type="match status" value="1"/>
</dbReference>
<dbReference type="InterPro" id="IPR035914">
    <property type="entry name" value="Sperma_CUB_dom_sf"/>
</dbReference>
<comment type="caution">
    <text evidence="2">Lacks conserved residue(s) required for the propagation of feature annotation.</text>
</comment>
<dbReference type="AlphaFoldDB" id="A0A0C2G9I7"/>
<evidence type="ECO:0000256" key="3">
    <source>
        <dbReference type="SAM" id="SignalP"/>
    </source>
</evidence>
<feature type="signal peptide" evidence="3">
    <location>
        <begin position="1"/>
        <end position="26"/>
    </location>
</feature>
<evidence type="ECO:0000256" key="1">
    <source>
        <dbReference type="ARBA" id="ARBA00023157"/>
    </source>
</evidence>
<evidence type="ECO:0000313" key="5">
    <source>
        <dbReference type="EMBL" id="KIH57630.1"/>
    </source>
</evidence>
<dbReference type="SUPFAM" id="SSF49854">
    <property type="entry name" value="Spermadhesin, CUB domain"/>
    <property type="match status" value="1"/>
</dbReference>